<evidence type="ECO:0000259" key="8">
    <source>
        <dbReference type="PROSITE" id="PS50048"/>
    </source>
</evidence>
<dbReference type="InterPro" id="IPR050613">
    <property type="entry name" value="Sec_Metabolite_Reg"/>
</dbReference>
<evidence type="ECO:0000256" key="7">
    <source>
        <dbReference type="SAM" id="MobiDB-lite"/>
    </source>
</evidence>
<dbReference type="KEGG" id="ani:ANIA_10659"/>
<keyword evidence="4" id="KW-0238">DNA-binding</keyword>
<dbReference type="PROSITE" id="PS00463">
    <property type="entry name" value="ZN2_CY6_FUNGAL_1"/>
    <property type="match status" value="1"/>
</dbReference>
<keyword evidence="3" id="KW-0805">Transcription regulation</keyword>
<dbReference type="Pfam" id="PF04082">
    <property type="entry name" value="Fungal_trans"/>
    <property type="match status" value="1"/>
</dbReference>
<reference evidence="10" key="2">
    <citation type="journal article" date="2009" name="Fungal Genet. Biol.">
        <title>The 2008 update of the Aspergillus nidulans genome annotation: a community effort.</title>
        <authorList>
            <person name="Wortman J.R."/>
            <person name="Gilsenan J.M."/>
            <person name="Joardar V."/>
            <person name="Deegan J."/>
            <person name="Clutterbuck J."/>
            <person name="Andersen M.R."/>
            <person name="Archer D."/>
            <person name="Bencina M."/>
            <person name="Braus G."/>
            <person name="Coutinho P."/>
            <person name="von Dohren H."/>
            <person name="Doonan J."/>
            <person name="Driessen A.J."/>
            <person name="Durek P."/>
            <person name="Espeso E."/>
            <person name="Fekete E."/>
            <person name="Flipphi M."/>
            <person name="Estrada C.G."/>
            <person name="Geysens S."/>
            <person name="Goldman G."/>
            <person name="de Groot P.W."/>
            <person name="Hansen K."/>
            <person name="Harris S.D."/>
            <person name="Heinekamp T."/>
            <person name="Helmstaedt K."/>
            <person name="Henrissat B."/>
            <person name="Hofmann G."/>
            <person name="Homan T."/>
            <person name="Horio T."/>
            <person name="Horiuchi H."/>
            <person name="James S."/>
            <person name="Jones M."/>
            <person name="Karaffa L."/>
            <person name="Karanyi Z."/>
            <person name="Kato M."/>
            <person name="Keller N."/>
            <person name="Kelly D.E."/>
            <person name="Kiel J.A."/>
            <person name="Kim J.M."/>
            <person name="van der Klei I.J."/>
            <person name="Klis F.M."/>
            <person name="Kovalchuk A."/>
            <person name="Krasevec N."/>
            <person name="Kubicek C.P."/>
            <person name="Liu B."/>
            <person name="Maccabe A."/>
            <person name="Meyer V."/>
            <person name="Mirabito P."/>
            <person name="Miskei M."/>
            <person name="Mos M."/>
            <person name="Mullins J."/>
            <person name="Nelson D.R."/>
            <person name="Nielsen J."/>
            <person name="Oakley B.R."/>
            <person name="Osmani S.A."/>
            <person name="Pakula T."/>
            <person name="Paszewski A."/>
            <person name="Paulsen I."/>
            <person name="Pilsyk S."/>
            <person name="Pocsi I."/>
            <person name="Punt P.J."/>
            <person name="Ram A.F."/>
            <person name="Ren Q."/>
            <person name="Robellet X."/>
            <person name="Robson G."/>
            <person name="Seiboth B."/>
            <person name="van Solingen P."/>
            <person name="Specht T."/>
            <person name="Sun J."/>
            <person name="Taheri-Talesh N."/>
            <person name="Takeshita N."/>
            <person name="Ussery D."/>
            <person name="vanKuyk P.A."/>
            <person name="Visser H."/>
            <person name="van de Vondervoort P.J."/>
            <person name="de Vries R.P."/>
            <person name="Walton J."/>
            <person name="Xiang X."/>
            <person name="Xiong Y."/>
            <person name="Zeng A.P."/>
            <person name="Brandt B.W."/>
            <person name="Cornell M.J."/>
            <person name="van den Hondel C.A."/>
            <person name="Visser J."/>
            <person name="Oliver S.G."/>
            <person name="Turner G."/>
        </authorList>
    </citation>
    <scope>GENOME REANNOTATION</scope>
    <source>
        <strain evidence="10">FGSC A4 / ATCC 38163 / CBS 112.46 / NRRL 194 / M139</strain>
    </source>
</reference>
<feature type="region of interest" description="Disordered" evidence="7">
    <location>
        <begin position="103"/>
        <end position="131"/>
    </location>
</feature>
<dbReference type="AlphaFoldDB" id="C8VGX8"/>
<dbReference type="GeneID" id="74896530"/>
<evidence type="ECO:0000256" key="3">
    <source>
        <dbReference type="ARBA" id="ARBA00023015"/>
    </source>
</evidence>
<dbReference type="eggNOG" id="ENOG502SIT3">
    <property type="taxonomic scope" value="Eukaryota"/>
</dbReference>
<dbReference type="PANTHER" id="PTHR31001">
    <property type="entry name" value="UNCHARACTERIZED TRANSCRIPTIONAL REGULATORY PROTEIN"/>
    <property type="match status" value="1"/>
</dbReference>
<evidence type="ECO:0000256" key="6">
    <source>
        <dbReference type="ARBA" id="ARBA00023242"/>
    </source>
</evidence>
<dbReference type="RefSeq" id="XP_050468288.1">
    <property type="nucleotide sequence ID" value="XM_050612356.1"/>
</dbReference>
<dbReference type="GO" id="GO:0000981">
    <property type="term" value="F:DNA-binding transcription factor activity, RNA polymerase II-specific"/>
    <property type="evidence" value="ECO:0007669"/>
    <property type="project" value="InterPro"/>
</dbReference>
<name>C8VGX8_EMENI</name>
<feature type="domain" description="Zn(2)-C6 fungal-type" evidence="8">
    <location>
        <begin position="43"/>
        <end position="72"/>
    </location>
</feature>
<dbReference type="SMART" id="SM00906">
    <property type="entry name" value="Fungal_trans"/>
    <property type="match status" value="1"/>
</dbReference>
<dbReference type="EMBL" id="BN001305">
    <property type="protein sequence ID" value="CBF82140.1"/>
    <property type="molecule type" value="Genomic_DNA"/>
</dbReference>
<dbReference type="SMART" id="SM00066">
    <property type="entry name" value="GAL4"/>
    <property type="match status" value="1"/>
</dbReference>
<keyword evidence="2" id="KW-0479">Metal-binding</keyword>
<dbReference type="CDD" id="cd00067">
    <property type="entry name" value="GAL4"/>
    <property type="match status" value="1"/>
</dbReference>
<sequence length="687" mass="78030">MRPRQNYLSFTALPLRECFIAFFSNSRKENLHILTMDTRLLRSCTLCRQRKVKCDRQQPCSNCTKAKTQCVFPPGLGRAPKRPRKAVEARLLAQLSRLESVVKRMEQQSQDATSRAASQPLSDGRDSKIDQKSGRLVIDEMHSCYVSSLPWSQLGDEIEELRDLLHQTSSEDEKEPSSSVIEGAGPNSALLGYRALAHSLQPYHPQIHQAVALFNIFSTNVTPLVRIFHMPTLHRVFWDAVASMETVDRNIEALLFAIYYAAIISLESSQCLDLLGLPRASALETYRFAVEQATARADLLNTQNLILLQATVLFLTALRNEDDSRTVWSLTSLVYHIAQAMGLHRDGQEFGLRPLETELRRRLWWHICLLDNRSTDYHGTEPIVQEAAFDTRMPLNINDTDLTAEMTQPPVEREGVTEMTFCLMRCHAIRAVWKLGYMAPRKKFGSAAADTHLDSANQDSLVNDLQHLLQDRYLKHCDTLNPFPRLALSVARIITLRLRMTILSPRCRTDKTAREHLFNITVQILRLSNDMLTSEDMRQWAWHSKTHLQCYSIAFLLAELCRRPPSPECDLAWECVTAVYERCNGMETEKRGPLWRSIQRLMERARHVREVQTSSTDGTGTEHPWKVAGEAMIANKDNIGPTVTATALEPQDRFSGVNSAMDPSMDMLNSFFPNLFDVSGMDISGLV</sequence>
<reference evidence="10" key="1">
    <citation type="journal article" date="2005" name="Nature">
        <title>Sequencing of Aspergillus nidulans and comparative analysis with A. fumigatus and A. oryzae.</title>
        <authorList>
            <person name="Galagan J.E."/>
            <person name="Calvo S.E."/>
            <person name="Cuomo C."/>
            <person name="Ma L.J."/>
            <person name="Wortman J.R."/>
            <person name="Batzoglou S."/>
            <person name="Lee S.I."/>
            <person name="Basturkmen M."/>
            <person name="Spevak C.C."/>
            <person name="Clutterbuck J."/>
            <person name="Kapitonov V."/>
            <person name="Jurka J."/>
            <person name="Scazzocchio C."/>
            <person name="Farman M."/>
            <person name="Butler J."/>
            <person name="Purcell S."/>
            <person name="Harris S."/>
            <person name="Braus G.H."/>
            <person name="Draht O."/>
            <person name="Busch S."/>
            <person name="D'Enfert C."/>
            <person name="Bouchier C."/>
            <person name="Goldman G.H."/>
            <person name="Bell-Pedersen D."/>
            <person name="Griffiths-Jones S."/>
            <person name="Doonan J.H."/>
            <person name="Yu J."/>
            <person name="Vienken K."/>
            <person name="Pain A."/>
            <person name="Freitag M."/>
            <person name="Selker E.U."/>
            <person name="Archer D.B."/>
            <person name="Penalva M.A."/>
            <person name="Oakley B.R."/>
            <person name="Momany M."/>
            <person name="Tanaka T."/>
            <person name="Kumagai T."/>
            <person name="Asai K."/>
            <person name="Machida M."/>
            <person name="Nierman W.C."/>
            <person name="Denning D.W."/>
            <person name="Caddick M."/>
            <person name="Hynes M."/>
            <person name="Paoletti M."/>
            <person name="Fischer R."/>
            <person name="Miller B."/>
            <person name="Dyer P."/>
            <person name="Sachs M.S."/>
            <person name="Osmani S.A."/>
            <person name="Birren B.W."/>
        </authorList>
    </citation>
    <scope>NUCLEOTIDE SEQUENCE [LARGE SCALE GENOMIC DNA]</scope>
    <source>
        <strain evidence="10">FGSC A4 / ATCC 38163 / CBS 112.46 / NRRL 194 / M139</strain>
    </source>
</reference>
<dbReference type="InterPro" id="IPR036864">
    <property type="entry name" value="Zn2-C6_fun-type_DNA-bd_sf"/>
</dbReference>
<organism evidence="9 10">
    <name type="scientific">Emericella nidulans (strain FGSC A4 / ATCC 38163 / CBS 112.46 / NRRL 194 / M139)</name>
    <name type="common">Aspergillus nidulans</name>
    <dbReference type="NCBI Taxonomy" id="227321"/>
    <lineage>
        <taxon>Eukaryota</taxon>
        <taxon>Fungi</taxon>
        <taxon>Dikarya</taxon>
        <taxon>Ascomycota</taxon>
        <taxon>Pezizomycotina</taxon>
        <taxon>Eurotiomycetes</taxon>
        <taxon>Eurotiomycetidae</taxon>
        <taxon>Eurotiales</taxon>
        <taxon>Aspergillaceae</taxon>
        <taxon>Aspergillus</taxon>
        <taxon>Aspergillus subgen. Nidulantes</taxon>
    </lineage>
</organism>
<dbReference type="HOGENOM" id="CLU_004083_7_2_1"/>
<dbReference type="PANTHER" id="PTHR31001:SF57">
    <property type="entry name" value="ZN(II)2CYS6 TRANSCRIPTION FACTOR (EUROFUNG)"/>
    <property type="match status" value="1"/>
</dbReference>
<keyword evidence="5" id="KW-0804">Transcription</keyword>
<feature type="compositionally biased region" description="Polar residues" evidence="7">
    <location>
        <begin position="107"/>
        <end position="121"/>
    </location>
</feature>
<accession>C8VGX8</accession>
<evidence type="ECO:0000256" key="2">
    <source>
        <dbReference type="ARBA" id="ARBA00022723"/>
    </source>
</evidence>
<protein>
    <submittedName>
        <fullName evidence="9">Zn(II)2Cys6 transcription factor (Eurofung)</fullName>
    </submittedName>
</protein>
<keyword evidence="6" id="KW-0539">Nucleus</keyword>
<dbReference type="OMA" id="YHGYEPI"/>
<evidence type="ECO:0000256" key="4">
    <source>
        <dbReference type="ARBA" id="ARBA00023125"/>
    </source>
</evidence>
<dbReference type="PROSITE" id="PS50048">
    <property type="entry name" value="ZN2_CY6_FUNGAL_2"/>
    <property type="match status" value="1"/>
</dbReference>
<evidence type="ECO:0000313" key="10">
    <source>
        <dbReference type="Proteomes" id="UP000000560"/>
    </source>
</evidence>
<evidence type="ECO:0000256" key="5">
    <source>
        <dbReference type="ARBA" id="ARBA00023163"/>
    </source>
</evidence>
<dbReference type="InParanoid" id="C8VGX8"/>
<dbReference type="InterPro" id="IPR001138">
    <property type="entry name" value="Zn2Cys6_DnaBD"/>
</dbReference>
<dbReference type="GO" id="GO:0006351">
    <property type="term" value="P:DNA-templated transcription"/>
    <property type="evidence" value="ECO:0007669"/>
    <property type="project" value="InterPro"/>
</dbReference>
<keyword evidence="10" id="KW-1185">Reference proteome</keyword>
<dbReference type="InterPro" id="IPR007219">
    <property type="entry name" value="XnlR_reg_dom"/>
</dbReference>
<gene>
    <name evidence="9" type="ORF">ANIA_10659</name>
</gene>
<dbReference type="OrthoDB" id="435881at2759"/>
<dbReference type="VEuPathDB" id="FungiDB:AN10659"/>
<dbReference type="Gene3D" id="4.10.240.10">
    <property type="entry name" value="Zn(2)-C6 fungal-type DNA-binding domain"/>
    <property type="match status" value="1"/>
</dbReference>
<dbReference type="CDD" id="cd12148">
    <property type="entry name" value="fungal_TF_MHR"/>
    <property type="match status" value="1"/>
</dbReference>
<comment type="subcellular location">
    <subcellularLocation>
        <location evidence="1">Nucleus</location>
    </subcellularLocation>
</comment>
<dbReference type="GO" id="GO:0008270">
    <property type="term" value="F:zinc ion binding"/>
    <property type="evidence" value="ECO:0007669"/>
    <property type="project" value="InterPro"/>
</dbReference>
<proteinExistence type="predicted"/>
<dbReference type="SUPFAM" id="SSF57701">
    <property type="entry name" value="Zn2/Cys6 DNA-binding domain"/>
    <property type="match status" value="1"/>
</dbReference>
<dbReference type="Pfam" id="PF00172">
    <property type="entry name" value="Zn_clus"/>
    <property type="match status" value="1"/>
</dbReference>
<evidence type="ECO:0000313" key="9">
    <source>
        <dbReference type="EMBL" id="CBF82140.1"/>
    </source>
</evidence>
<dbReference type="GO" id="GO:0005634">
    <property type="term" value="C:nucleus"/>
    <property type="evidence" value="ECO:0007669"/>
    <property type="project" value="UniProtKB-SubCell"/>
</dbReference>
<evidence type="ECO:0000256" key="1">
    <source>
        <dbReference type="ARBA" id="ARBA00004123"/>
    </source>
</evidence>
<dbReference type="Proteomes" id="UP000000560">
    <property type="component" value="Chromosome V"/>
</dbReference>
<dbReference type="GO" id="GO:0003677">
    <property type="term" value="F:DNA binding"/>
    <property type="evidence" value="ECO:0007669"/>
    <property type="project" value="UniProtKB-KW"/>
</dbReference>